<sequence length="462" mass="50804">MSKDENTLILGIGGVGMHLAQRLVHEGYPVTVIESDSELLEAAAESLDARLICGNAMQLSSWREAHAQDMGLMIAATNDDSTNMLSALIADRFGIERKIVRTRSIDLMDGSILSPEDLKIDLMVHPEELVAQEIFRLVKRASCNDLTVVGDGNMLVLAMRVNEESPLIFKTPKELSAAHTEYHFRVVAIARGISTIIPHADEQIRPLDQVFIMARKDDMKPLMDMMKIEHKKIECMMILGGGLVGSRVAQLLEKEVEIKLIENNQNRADELASDLKNTEVIHGDGTDANVLVMSGLDATESFIATTGDNETNIVSCLLAKHLMNRKNRDLQAGHGKTIALVNKEDYLVLASTIGLDIALNAKISAANETLKFIRRNELLSVAHLHGVDAEVVELKAGPGSEIARKPLKKLASYFRQHNILIGGVEQDGVWKVAVGSTQVQPHNRVVAVCSSHQLKKVRQLFN</sequence>
<evidence type="ECO:0008006" key="9">
    <source>
        <dbReference type="Google" id="ProtNLM"/>
    </source>
</evidence>
<evidence type="ECO:0000259" key="6">
    <source>
        <dbReference type="PROSITE" id="PS51201"/>
    </source>
</evidence>
<dbReference type="InterPro" id="IPR003148">
    <property type="entry name" value="RCK_N"/>
</dbReference>
<accession>A0A381QF71</accession>
<dbReference type="AlphaFoldDB" id="A0A381QF71"/>
<gene>
    <name evidence="8" type="ORF">METZ01_LOCUS30398</name>
</gene>
<keyword evidence="5" id="KW-0406">Ion transport</keyword>
<dbReference type="EMBL" id="UINC01001320">
    <property type="protein sequence ID" value="SUZ77544.1"/>
    <property type="molecule type" value="Genomic_DNA"/>
</dbReference>
<evidence type="ECO:0000313" key="8">
    <source>
        <dbReference type="EMBL" id="SUZ77544.1"/>
    </source>
</evidence>
<protein>
    <recommendedName>
        <fullName evidence="9">Trk system potassium uptake protein TrkA</fullName>
    </recommendedName>
</protein>
<dbReference type="SUPFAM" id="SSF51735">
    <property type="entry name" value="NAD(P)-binding Rossmann-fold domains"/>
    <property type="match status" value="2"/>
</dbReference>
<keyword evidence="2" id="KW-0633">Potassium transport</keyword>
<evidence type="ECO:0000256" key="4">
    <source>
        <dbReference type="ARBA" id="ARBA00023027"/>
    </source>
</evidence>
<organism evidence="8">
    <name type="scientific">marine metagenome</name>
    <dbReference type="NCBI Taxonomy" id="408172"/>
    <lineage>
        <taxon>unclassified sequences</taxon>
        <taxon>metagenomes</taxon>
        <taxon>ecological metagenomes</taxon>
    </lineage>
</organism>
<evidence type="ECO:0000256" key="1">
    <source>
        <dbReference type="ARBA" id="ARBA00022448"/>
    </source>
</evidence>
<dbReference type="InterPro" id="IPR036291">
    <property type="entry name" value="NAD(P)-bd_dom_sf"/>
</dbReference>
<keyword evidence="3" id="KW-0630">Potassium</keyword>
<feature type="domain" description="RCK N-terminal" evidence="6">
    <location>
        <begin position="4"/>
        <end position="124"/>
    </location>
</feature>
<dbReference type="Pfam" id="PF02080">
    <property type="entry name" value="TrkA_C"/>
    <property type="match status" value="1"/>
</dbReference>
<dbReference type="InterPro" id="IPR050721">
    <property type="entry name" value="Trk_Ktr_HKT_K-transport"/>
</dbReference>
<evidence type="ECO:0000256" key="3">
    <source>
        <dbReference type="ARBA" id="ARBA00022958"/>
    </source>
</evidence>
<dbReference type="Pfam" id="PF02254">
    <property type="entry name" value="TrkA_N"/>
    <property type="match status" value="2"/>
</dbReference>
<evidence type="ECO:0000256" key="5">
    <source>
        <dbReference type="ARBA" id="ARBA00023065"/>
    </source>
</evidence>
<dbReference type="PANTHER" id="PTHR43833">
    <property type="entry name" value="POTASSIUM CHANNEL PROTEIN 2-RELATED-RELATED"/>
    <property type="match status" value="1"/>
</dbReference>
<keyword evidence="1" id="KW-0813">Transport</keyword>
<dbReference type="PANTHER" id="PTHR43833:SF5">
    <property type="entry name" value="TRK SYSTEM POTASSIUM UPTAKE PROTEIN TRKA"/>
    <property type="match status" value="1"/>
</dbReference>
<feature type="domain" description="RCK C-terminal" evidence="7">
    <location>
        <begin position="144"/>
        <end position="228"/>
    </location>
</feature>
<dbReference type="GO" id="GO:0015079">
    <property type="term" value="F:potassium ion transmembrane transporter activity"/>
    <property type="evidence" value="ECO:0007669"/>
    <property type="project" value="InterPro"/>
</dbReference>
<dbReference type="PROSITE" id="PS51202">
    <property type="entry name" value="RCK_C"/>
    <property type="match status" value="2"/>
</dbReference>
<reference evidence="8" key="1">
    <citation type="submission" date="2018-05" db="EMBL/GenBank/DDBJ databases">
        <authorList>
            <person name="Lanie J.A."/>
            <person name="Ng W.-L."/>
            <person name="Kazmierczak K.M."/>
            <person name="Andrzejewski T.M."/>
            <person name="Davidsen T.M."/>
            <person name="Wayne K.J."/>
            <person name="Tettelin H."/>
            <person name="Glass J.I."/>
            <person name="Rusch D."/>
            <person name="Podicherti R."/>
            <person name="Tsui H.-C.T."/>
            <person name="Winkler M.E."/>
        </authorList>
    </citation>
    <scope>NUCLEOTIDE SEQUENCE</scope>
</reference>
<dbReference type="InterPro" id="IPR006036">
    <property type="entry name" value="K_uptake_TrkA"/>
</dbReference>
<evidence type="ECO:0000256" key="2">
    <source>
        <dbReference type="ARBA" id="ARBA00022538"/>
    </source>
</evidence>
<dbReference type="NCBIfam" id="NF007039">
    <property type="entry name" value="PRK09496.3-2"/>
    <property type="match status" value="1"/>
</dbReference>
<evidence type="ECO:0000259" key="7">
    <source>
        <dbReference type="PROSITE" id="PS51202"/>
    </source>
</evidence>
<dbReference type="SUPFAM" id="SSF116726">
    <property type="entry name" value="TrkA C-terminal domain-like"/>
    <property type="match status" value="2"/>
</dbReference>
<name>A0A381QF71_9ZZZZ</name>
<keyword evidence="4" id="KW-0520">NAD</keyword>
<proteinExistence type="predicted"/>
<feature type="domain" description="RCK C-terminal" evidence="7">
    <location>
        <begin position="379"/>
        <end position="462"/>
    </location>
</feature>
<dbReference type="NCBIfam" id="NF007040">
    <property type="entry name" value="PRK09496.3-3"/>
    <property type="match status" value="1"/>
</dbReference>
<dbReference type="Gene3D" id="3.30.70.1450">
    <property type="entry name" value="Regulator of K+ conductance, C-terminal domain"/>
    <property type="match status" value="2"/>
</dbReference>
<dbReference type="GO" id="GO:0005886">
    <property type="term" value="C:plasma membrane"/>
    <property type="evidence" value="ECO:0007669"/>
    <property type="project" value="InterPro"/>
</dbReference>
<feature type="domain" description="RCK N-terminal" evidence="6">
    <location>
        <begin position="233"/>
        <end position="359"/>
    </location>
</feature>
<dbReference type="PROSITE" id="PS51201">
    <property type="entry name" value="RCK_N"/>
    <property type="match status" value="2"/>
</dbReference>
<dbReference type="InterPro" id="IPR036721">
    <property type="entry name" value="RCK_C_sf"/>
</dbReference>
<dbReference type="InterPro" id="IPR006037">
    <property type="entry name" value="RCK_C"/>
</dbReference>
<dbReference type="PRINTS" id="PR00335">
    <property type="entry name" value="KUPTAKETRKA"/>
</dbReference>
<dbReference type="Gene3D" id="3.40.50.720">
    <property type="entry name" value="NAD(P)-binding Rossmann-like Domain"/>
    <property type="match status" value="2"/>
</dbReference>